<gene>
    <name evidence="2" type="ORF">K435DRAFT_2846</name>
</gene>
<dbReference type="AlphaFoldDB" id="A0A4S8MYE3"/>
<evidence type="ECO:0000313" key="3">
    <source>
        <dbReference type="Proteomes" id="UP000297245"/>
    </source>
</evidence>
<dbReference type="Proteomes" id="UP000297245">
    <property type="component" value="Unassembled WGS sequence"/>
</dbReference>
<accession>A0A4S8MYE3</accession>
<feature type="compositionally biased region" description="Polar residues" evidence="1">
    <location>
        <begin position="1"/>
        <end position="11"/>
    </location>
</feature>
<name>A0A4S8MYE3_DENBC</name>
<keyword evidence="3" id="KW-1185">Reference proteome</keyword>
<evidence type="ECO:0000313" key="2">
    <source>
        <dbReference type="EMBL" id="THV08192.1"/>
    </source>
</evidence>
<feature type="compositionally biased region" description="Low complexity" evidence="1">
    <location>
        <begin position="12"/>
        <end position="36"/>
    </location>
</feature>
<evidence type="ECO:0000256" key="1">
    <source>
        <dbReference type="SAM" id="MobiDB-lite"/>
    </source>
</evidence>
<protein>
    <submittedName>
        <fullName evidence="2">Uncharacterized protein</fullName>
    </submittedName>
</protein>
<organism evidence="2 3">
    <name type="scientific">Dendrothele bispora (strain CBS 962.96)</name>
    <dbReference type="NCBI Taxonomy" id="1314807"/>
    <lineage>
        <taxon>Eukaryota</taxon>
        <taxon>Fungi</taxon>
        <taxon>Dikarya</taxon>
        <taxon>Basidiomycota</taxon>
        <taxon>Agaricomycotina</taxon>
        <taxon>Agaricomycetes</taxon>
        <taxon>Agaricomycetidae</taxon>
        <taxon>Agaricales</taxon>
        <taxon>Agaricales incertae sedis</taxon>
        <taxon>Dendrothele</taxon>
    </lineage>
</organism>
<feature type="region of interest" description="Disordered" evidence="1">
    <location>
        <begin position="1"/>
        <end position="71"/>
    </location>
</feature>
<reference evidence="2 3" key="1">
    <citation type="journal article" date="2019" name="Nat. Ecol. Evol.">
        <title>Megaphylogeny resolves global patterns of mushroom evolution.</title>
        <authorList>
            <person name="Varga T."/>
            <person name="Krizsan K."/>
            <person name="Foldi C."/>
            <person name="Dima B."/>
            <person name="Sanchez-Garcia M."/>
            <person name="Sanchez-Ramirez S."/>
            <person name="Szollosi G.J."/>
            <person name="Szarkandi J.G."/>
            <person name="Papp V."/>
            <person name="Albert L."/>
            <person name="Andreopoulos W."/>
            <person name="Angelini C."/>
            <person name="Antonin V."/>
            <person name="Barry K.W."/>
            <person name="Bougher N.L."/>
            <person name="Buchanan P."/>
            <person name="Buyck B."/>
            <person name="Bense V."/>
            <person name="Catcheside P."/>
            <person name="Chovatia M."/>
            <person name="Cooper J."/>
            <person name="Damon W."/>
            <person name="Desjardin D."/>
            <person name="Finy P."/>
            <person name="Geml J."/>
            <person name="Haridas S."/>
            <person name="Hughes K."/>
            <person name="Justo A."/>
            <person name="Karasinski D."/>
            <person name="Kautmanova I."/>
            <person name="Kiss B."/>
            <person name="Kocsube S."/>
            <person name="Kotiranta H."/>
            <person name="LaButti K.M."/>
            <person name="Lechner B.E."/>
            <person name="Liimatainen K."/>
            <person name="Lipzen A."/>
            <person name="Lukacs Z."/>
            <person name="Mihaltcheva S."/>
            <person name="Morgado L.N."/>
            <person name="Niskanen T."/>
            <person name="Noordeloos M.E."/>
            <person name="Ohm R.A."/>
            <person name="Ortiz-Santana B."/>
            <person name="Ovrebo C."/>
            <person name="Racz N."/>
            <person name="Riley R."/>
            <person name="Savchenko A."/>
            <person name="Shiryaev A."/>
            <person name="Soop K."/>
            <person name="Spirin V."/>
            <person name="Szebenyi C."/>
            <person name="Tomsovsky M."/>
            <person name="Tulloss R.E."/>
            <person name="Uehling J."/>
            <person name="Grigoriev I.V."/>
            <person name="Vagvolgyi C."/>
            <person name="Papp T."/>
            <person name="Martin F.M."/>
            <person name="Miettinen O."/>
            <person name="Hibbett D.S."/>
            <person name="Nagy L.G."/>
        </authorList>
    </citation>
    <scope>NUCLEOTIDE SEQUENCE [LARGE SCALE GENOMIC DNA]</scope>
    <source>
        <strain evidence="2 3">CBS 962.96</strain>
    </source>
</reference>
<proteinExistence type="predicted"/>
<sequence length="96" mass="10082">MFGNAITSSWANPQQNQQQQQQQQPSAFGQPSTFGSTGFGGGGTSAFGQPQQQQANPMFGNLGGAGTNPGASGFGKCELLSRLCSRPHSCNRRVFE</sequence>
<dbReference type="EMBL" id="ML179035">
    <property type="protein sequence ID" value="THV08192.1"/>
    <property type="molecule type" value="Genomic_DNA"/>
</dbReference>